<dbReference type="Proteomes" id="UP000403266">
    <property type="component" value="Unassembled WGS sequence"/>
</dbReference>
<keyword evidence="2" id="KW-1185">Reference proteome</keyword>
<dbReference type="Gene3D" id="3.40.50.150">
    <property type="entry name" value="Vaccinia Virus protein VP39"/>
    <property type="match status" value="1"/>
</dbReference>
<comment type="caution">
    <text evidence="1">The sequence shown here is derived from an EMBL/GenBank/DDBJ whole genome shotgun (WGS) entry which is preliminary data.</text>
</comment>
<dbReference type="SUPFAM" id="SSF53335">
    <property type="entry name" value="S-adenosyl-L-methionine-dependent methyltransferases"/>
    <property type="match status" value="1"/>
</dbReference>
<sequence length="270" mass="30061">MSSSHYTHGTSPAEQQRLTAMNHLLNERFLAQAALTPGERIVDFGAGLGQFSRAMAKVTGVPVVGIERSNEQIFEAMRQADAAGETHLIDMRQGNAEVAPLTDSEWGHFDMAHARFLLEHVSNPLFIVRTMVRAVRPGGRIILADDDHEVMRLWPEPPGLAPVWHAYQRTYDRHGNDPIVGRRLVQLLHQAGAQPRRNTWVFFGGCSGQPDFEGYVTNLAKILEEAIDEIAETGTPRETVQALLDALATWHRRPDAALWHGVAWAEGVRI</sequence>
<proteinExistence type="predicted"/>
<dbReference type="PANTHER" id="PTHR43591">
    <property type="entry name" value="METHYLTRANSFERASE"/>
    <property type="match status" value="1"/>
</dbReference>
<dbReference type="AlphaFoldDB" id="A0A5N7N0U5"/>
<keyword evidence="1" id="KW-0808">Transferase</keyword>
<organism evidence="1 2">
    <name type="scientific">Microvirga tunisiensis</name>
    <dbReference type="NCBI Taxonomy" id="2108360"/>
    <lineage>
        <taxon>Bacteria</taxon>
        <taxon>Pseudomonadati</taxon>
        <taxon>Pseudomonadota</taxon>
        <taxon>Alphaproteobacteria</taxon>
        <taxon>Hyphomicrobiales</taxon>
        <taxon>Methylobacteriaceae</taxon>
        <taxon>Microvirga</taxon>
    </lineage>
</organism>
<dbReference type="GO" id="GO:0032259">
    <property type="term" value="P:methylation"/>
    <property type="evidence" value="ECO:0007669"/>
    <property type="project" value="UniProtKB-KW"/>
</dbReference>
<evidence type="ECO:0000313" key="1">
    <source>
        <dbReference type="EMBL" id="MPR29626.1"/>
    </source>
</evidence>
<dbReference type="RefSeq" id="WP_152716516.1">
    <property type="nucleotide sequence ID" value="NZ_VOSJ01000270.1"/>
</dbReference>
<name>A0A5N7N0U5_9HYPH</name>
<evidence type="ECO:0000313" key="2">
    <source>
        <dbReference type="Proteomes" id="UP000403266"/>
    </source>
</evidence>
<accession>A0A5N7N0U5</accession>
<dbReference type="CDD" id="cd02440">
    <property type="entry name" value="AdoMet_MTases"/>
    <property type="match status" value="1"/>
</dbReference>
<keyword evidence="1" id="KW-0489">Methyltransferase</keyword>
<dbReference type="InterPro" id="IPR029063">
    <property type="entry name" value="SAM-dependent_MTases_sf"/>
</dbReference>
<protein>
    <submittedName>
        <fullName evidence="1">Methyltransferase domain-containing protein</fullName>
    </submittedName>
</protein>
<dbReference type="Pfam" id="PF13489">
    <property type="entry name" value="Methyltransf_23"/>
    <property type="match status" value="1"/>
</dbReference>
<gene>
    <name evidence="1" type="ORF">FS320_32225</name>
</gene>
<dbReference type="OrthoDB" id="9071885at2"/>
<reference evidence="1 2" key="1">
    <citation type="journal article" date="2019" name="Syst. Appl. Microbiol.">
        <title>Microvirga tunisiensis sp. nov., a root nodule symbiotic bacterium isolated from Lupinus micranthus and L. luteus grown in Northern Tunisia.</title>
        <authorList>
            <person name="Msaddak A."/>
            <person name="Rejili M."/>
            <person name="Duran D."/>
            <person name="Mars M."/>
            <person name="Palacios J.M."/>
            <person name="Ruiz-Argueso T."/>
            <person name="Rey L."/>
            <person name="Imperial J."/>
        </authorList>
    </citation>
    <scope>NUCLEOTIDE SEQUENCE [LARGE SCALE GENOMIC DNA]</scope>
    <source>
        <strain evidence="1 2">Lmie10</strain>
    </source>
</reference>
<dbReference type="GO" id="GO:0008168">
    <property type="term" value="F:methyltransferase activity"/>
    <property type="evidence" value="ECO:0007669"/>
    <property type="project" value="UniProtKB-KW"/>
</dbReference>
<dbReference type="EMBL" id="VOSK01000251">
    <property type="protein sequence ID" value="MPR29626.1"/>
    <property type="molecule type" value="Genomic_DNA"/>
</dbReference>